<evidence type="ECO:0000256" key="1">
    <source>
        <dbReference type="SAM" id="MobiDB-lite"/>
    </source>
</evidence>
<reference evidence="2 3" key="1">
    <citation type="journal article" date="2023" name="Life. Sci Alliance">
        <title>Evolutionary insights into 3D genome organization and epigenetic landscape of Vigna mungo.</title>
        <authorList>
            <person name="Junaid A."/>
            <person name="Singh B."/>
            <person name="Bhatia S."/>
        </authorList>
    </citation>
    <scope>NUCLEOTIDE SEQUENCE [LARGE SCALE GENOMIC DNA]</scope>
    <source>
        <strain evidence="2">Urdbean</strain>
    </source>
</reference>
<accession>A0AAQ3N866</accession>
<dbReference type="EMBL" id="CP144695">
    <property type="protein sequence ID" value="WVZ04722.1"/>
    <property type="molecule type" value="Genomic_DNA"/>
</dbReference>
<proteinExistence type="predicted"/>
<evidence type="ECO:0000313" key="3">
    <source>
        <dbReference type="Proteomes" id="UP001374535"/>
    </source>
</evidence>
<protein>
    <submittedName>
        <fullName evidence="2">Uncharacterized protein</fullName>
    </submittedName>
</protein>
<feature type="region of interest" description="Disordered" evidence="1">
    <location>
        <begin position="1"/>
        <end position="25"/>
    </location>
</feature>
<gene>
    <name evidence="2" type="ORF">V8G54_018068</name>
</gene>
<name>A0AAQ3N866_VIGMU</name>
<keyword evidence="3" id="KW-1185">Reference proteome</keyword>
<feature type="compositionally biased region" description="Basic residues" evidence="1">
    <location>
        <begin position="83"/>
        <end position="99"/>
    </location>
</feature>
<evidence type="ECO:0000313" key="2">
    <source>
        <dbReference type="EMBL" id="WVZ04722.1"/>
    </source>
</evidence>
<feature type="region of interest" description="Disordered" evidence="1">
    <location>
        <begin position="79"/>
        <end position="99"/>
    </location>
</feature>
<sequence length="105" mass="12318">MAETRSKSTIMRKIRKTKQKHEIDICNPPQSSQGCSLTNFGKTEGYDCHRKATFRPNSQTHVPLPTKSEHHSTNESCFFPRQLTRHRPNQIQHKTKTKNYHKIFI</sequence>
<dbReference type="AlphaFoldDB" id="A0AAQ3N866"/>
<dbReference type="PROSITE" id="PS51257">
    <property type="entry name" value="PROKAR_LIPOPROTEIN"/>
    <property type="match status" value="1"/>
</dbReference>
<organism evidence="2 3">
    <name type="scientific">Vigna mungo</name>
    <name type="common">Black gram</name>
    <name type="synonym">Phaseolus mungo</name>
    <dbReference type="NCBI Taxonomy" id="3915"/>
    <lineage>
        <taxon>Eukaryota</taxon>
        <taxon>Viridiplantae</taxon>
        <taxon>Streptophyta</taxon>
        <taxon>Embryophyta</taxon>
        <taxon>Tracheophyta</taxon>
        <taxon>Spermatophyta</taxon>
        <taxon>Magnoliopsida</taxon>
        <taxon>eudicotyledons</taxon>
        <taxon>Gunneridae</taxon>
        <taxon>Pentapetalae</taxon>
        <taxon>rosids</taxon>
        <taxon>fabids</taxon>
        <taxon>Fabales</taxon>
        <taxon>Fabaceae</taxon>
        <taxon>Papilionoideae</taxon>
        <taxon>50 kb inversion clade</taxon>
        <taxon>NPAAA clade</taxon>
        <taxon>indigoferoid/millettioid clade</taxon>
        <taxon>Phaseoleae</taxon>
        <taxon>Vigna</taxon>
    </lineage>
</organism>
<feature type="compositionally biased region" description="Basic residues" evidence="1">
    <location>
        <begin position="10"/>
        <end position="19"/>
    </location>
</feature>
<dbReference type="Proteomes" id="UP001374535">
    <property type="component" value="Chromosome 6"/>
</dbReference>